<dbReference type="InterPro" id="IPR033896">
    <property type="entry name" value="MEF2-like_N"/>
</dbReference>
<evidence type="ECO:0000256" key="2">
    <source>
        <dbReference type="ARBA" id="ARBA00023015"/>
    </source>
</evidence>
<keyword evidence="2" id="KW-0805">Transcription regulation</keyword>
<dbReference type="AlphaFoldDB" id="A0ABC8LVW1"/>
<dbReference type="PRINTS" id="PR00404">
    <property type="entry name" value="MADSDOMAIN"/>
</dbReference>
<evidence type="ECO:0000256" key="6">
    <source>
        <dbReference type="SAM" id="Coils"/>
    </source>
</evidence>
<dbReference type="EMBL" id="CAKOAT010752931">
    <property type="protein sequence ID" value="CAH8387559.1"/>
    <property type="molecule type" value="Genomic_DNA"/>
</dbReference>
<sequence length="255" mass="28834">MGRGKVELKRIENKINRQVTFAKRRNGLLKKAYELSVLCDAEIALLIFSNRGKLYEFCSSPSGMAKTVEKYRKHSYATMDPNQSAKDLQEKYQDYLNLKSRVEILQHSQRHLLGEEIAGMGVDELEQLERQVDASLRQIRSTKARSMLGQLSDLKTKEEMLLETNRDLKRKLEESDAALNQSLWGASSSAEHSQQQQGTTSYHANPPSQEVGFFRPLQGNVAFQMSHYNPGVTNASNTATTSQNVVNGFFPGWMV</sequence>
<dbReference type="Proteomes" id="UP001642260">
    <property type="component" value="Unassembled WGS sequence"/>
</dbReference>
<evidence type="ECO:0000256" key="5">
    <source>
        <dbReference type="ARBA" id="ARBA00023242"/>
    </source>
</evidence>
<protein>
    <submittedName>
        <fullName evidence="10">Uncharacterized protein</fullName>
    </submittedName>
</protein>
<feature type="region of interest" description="Disordered" evidence="7">
    <location>
        <begin position="184"/>
        <end position="213"/>
    </location>
</feature>
<dbReference type="PROSITE" id="PS00350">
    <property type="entry name" value="MADS_BOX_1"/>
    <property type="match status" value="1"/>
</dbReference>
<accession>A0ABC8LVW1</accession>
<dbReference type="GO" id="GO:0005634">
    <property type="term" value="C:nucleus"/>
    <property type="evidence" value="ECO:0007669"/>
    <property type="project" value="UniProtKB-SubCell"/>
</dbReference>
<dbReference type="SUPFAM" id="SSF55455">
    <property type="entry name" value="SRF-like"/>
    <property type="match status" value="1"/>
</dbReference>
<dbReference type="Pfam" id="PF00319">
    <property type="entry name" value="SRF-TF"/>
    <property type="match status" value="1"/>
</dbReference>
<gene>
    <name evidence="10" type="ORF">ERUC_LOCUS40042</name>
</gene>
<dbReference type="PANTHER" id="PTHR48019">
    <property type="entry name" value="SERUM RESPONSE FACTOR HOMOLOG"/>
    <property type="match status" value="1"/>
</dbReference>
<dbReference type="PROSITE" id="PS50066">
    <property type="entry name" value="MADS_BOX_2"/>
    <property type="match status" value="1"/>
</dbReference>
<keyword evidence="6" id="KW-0175">Coiled coil</keyword>
<evidence type="ECO:0000259" key="9">
    <source>
        <dbReference type="PROSITE" id="PS51297"/>
    </source>
</evidence>
<dbReference type="FunFam" id="3.40.1810.10:FF:000004">
    <property type="entry name" value="MADS-box transcription factor 1"/>
    <property type="match status" value="1"/>
</dbReference>
<comment type="subcellular location">
    <subcellularLocation>
        <location evidence="1">Nucleus</location>
    </subcellularLocation>
</comment>
<feature type="compositionally biased region" description="Polar residues" evidence="7">
    <location>
        <begin position="198"/>
        <end position="208"/>
    </location>
</feature>
<dbReference type="InterPro" id="IPR002100">
    <property type="entry name" value="TF_MADSbox"/>
</dbReference>
<dbReference type="Gene3D" id="3.40.1810.10">
    <property type="entry name" value="Transcription factor, MADS-box"/>
    <property type="match status" value="1"/>
</dbReference>
<evidence type="ECO:0000256" key="1">
    <source>
        <dbReference type="ARBA" id="ARBA00004123"/>
    </source>
</evidence>
<feature type="domain" description="MADS-box" evidence="8">
    <location>
        <begin position="1"/>
        <end position="61"/>
    </location>
</feature>
<comment type="caution">
    <text evidence="10">The sequence shown here is derived from an EMBL/GenBank/DDBJ whole genome shotgun (WGS) entry which is preliminary data.</text>
</comment>
<dbReference type="CDD" id="cd00265">
    <property type="entry name" value="MADS_MEF2_like"/>
    <property type="match status" value="1"/>
</dbReference>
<dbReference type="InterPro" id="IPR050142">
    <property type="entry name" value="MADS-box/MEF2_TF"/>
</dbReference>
<organism evidence="10 11">
    <name type="scientific">Eruca vesicaria subsp. sativa</name>
    <name type="common">Garden rocket</name>
    <name type="synonym">Eruca sativa</name>
    <dbReference type="NCBI Taxonomy" id="29727"/>
    <lineage>
        <taxon>Eukaryota</taxon>
        <taxon>Viridiplantae</taxon>
        <taxon>Streptophyta</taxon>
        <taxon>Embryophyta</taxon>
        <taxon>Tracheophyta</taxon>
        <taxon>Spermatophyta</taxon>
        <taxon>Magnoliopsida</taxon>
        <taxon>eudicotyledons</taxon>
        <taxon>Gunneridae</taxon>
        <taxon>Pentapetalae</taxon>
        <taxon>rosids</taxon>
        <taxon>malvids</taxon>
        <taxon>Brassicales</taxon>
        <taxon>Brassicaceae</taxon>
        <taxon>Brassiceae</taxon>
        <taxon>Eruca</taxon>
    </lineage>
</organism>
<dbReference type="GO" id="GO:0048440">
    <property type="term" value="P:carpel development"/>
    <property type="evidence" value="ECO:0007669"/>
    <property type="project" value="UniProtKB-ARBA"/>
</dbReference>
<evidence type="ECO:0000256" key="4">
    <source>
        <dbReference type="ARBA" id="ARBA00023163"/>
    </source>
</evidence>
<dbReference type="Pfam" id="PF01486">
    <property type="entry name" value="K-box"/>
    <property type="match status" value="1"/>
</dbReference>
<proteinExistence type="predicted"/>
<evidence type="ECO:0000256" key="3">
    <source>
        <dbReference type="ARBA" id="ARBA00023125"/>
    </source>
</evidence>
<feature type="compositionally biased region" description="Low complexity" evidence="7">
    <location>
        <begin position="186"/>
        <end position="197"/>
    </location>
</feature>
<dbReference type="SMART" id="SM00432">
    <property type="entry name" value="MADS"/>
    <property type="match status" value="1"/>
</dbReference>
<keyword evidence="4" id="KW-0804">Transcription</keyword>
<reference evidence="10 11" key="1">
    <citation type="submission" date="2022-03" db="EMBL/GenBank/DDBJ databases">
        <authorList>
            <person name="Macdonald S."/>
            <person name="Ahmed S."/>
            <person name="Newling K."/>
        </authorList>
    </citation>
    <scope>NUCLEOTIDE SEQUENCE [LARGE SCALE GENOMIC DNA]</scope>
</reference>
<dbReference type="PROSITE" id="PS51297">
    <property type="entry name" value="K_BOX"/>
    <property type="match status" value="1"/>
</dbReference>
<keyword evidence="11" id="KW-1185">Reference proteome</keyword>
<dbReference type="InterPro" id="IPR002487">
    <property type="entry name" value="TF_Kbox"/>
</dbReference>
<keyword evidence="5" id="KW-0539">Nucleus</keyword>
<name>A0ABC8LVW1_ERUVS</name>
<evidence type="ECO:0000256" key="7">
    <source>
        <dbReference type="SAM" id="MobiDB-lite"/>
    </source>
</evidence>
<evidence type="ECO:0000313" key="11">
    <source>
        <dbReference type="Proteomes" id="UP001642260"/>
    </source>
</evidence>
<feature type="coiled-coil region" evidence="6">
    <location>
        <begin position="125"/>
        <end position="174"/>
    </location>
</feature>
<evidence type="ECO:0000259" key="8">
    <source>
        <dbReference type="PROSITE" id="PS50066"/>
    </source>
</evidence>
<dbReference type="InterPro" id="IPR036879">
    <property type="entry name" value="TF_MADSbox_sf"/>
</dbReference>
<keyword evidence="3" id="KW-0238">DNA-binding</keyword>
<feature type="domain" description="K-box" evidence="9">
    <location>
        <begin position="88"/>
        <end position="178"/>
    </location>
</feature>
<evidence type="ECO:0000313" key="10">
    <source>
        <dbReference type="EMBL" id="CAH8387559.1"/>
    </source>
</evidence>
<dbReference type="GO" id="GO:0003677">
    <property type="term" value="F:DNA binding"/>
    <property type="evidence" value="ECO:0007669"/>
    <property type="project" value="UniProtKB-KW"/>
</dbReference>